<dbReference type="Gene3D" id="2.160.20.10">
    <property type="entry name" value="Single-stranded right-handed beta-helix, Pectin lyase-like"/>
    <property type="match status" value="1"/>
</dbReference>
<evidence type="ECO:0000259" key="1">
    <source>
        <dbReference type="Pfam" id="PF12708"/>
    </source>
</evidence>
<comment type="caution">
    <text evidence="3">The sequence shown here is derived from an EMBL/GenBank/DDBJ whole genome shotgun (WGS) entry which is preliminary data.</text>
</comment>
<dbReference type="InterPro" id="IPR024535">
    <property type="entry name" value="RHGA/B-epi-like_pectate_lyase"/>
</dbReference>
<accession>A0ABT8L7W6</accession>
<dbReference type="RefSeq" id="WP_346759195.1">
    <property type="nucleotide sequence ID" value="NZ_JAUJEB010000004.1"/>
</dbReference>
<dbReference type="Pfam" id="PF18962">
    <property type="entry name" value="Por_Secre_tail"/>
    <property type="match status" value="1"/>
</dbReference>
<name>A0ABT8L7W6_9BACT</name>
<dbReference type="Proteomes" id="UP001172083">
    <property type="component" value="Unassembled WGS sequence"/>
</dbReference>
<dbReference type="SUPFAM" id="SSF51126">
    <property type="entry name" value="Pectin lyase-like"/>
    <property type="match status" value="1"/>
</dbReference>
<organism evidence="3 4">
    <name type="scientific">Agaribacillus aureus</name>
    <dbReference type="NCBI Taxonomy" id="3051825"/>
    <lineage>
        <taxon>Bacteria</taxon>
        <taxon>Pseudomonadati</taxon>
        <taxon>Bacteroidota</taxon>
        <taxon>Cytophagia</taxon>
        <taxon>Cytophagales</taxon>
        <taxon>Splendidivirgaceae</taxon>
        <taxon>Agaribacillus</taxon>
    </lineage>
</organism>
<keyword evidence="4" id="KW-1185">Reference proteome</keyword>
<dbReference type="InterPro" id="IPR011050">
    <property type="entry name" value="Pectin_lyase_fold/virulence"/>
</dbReference>
<evidence type="ECO:0000313" key="4">
    <source>
        <dbReference type="Proteomes" id="UP001172083"/>
    </source>
</evidence>
<dbReference type="InterPro" id="IPR012334">
    <property type="entry name" value="Pectin_lyas_fold"/>
</dbReference>
<dbReference type="InterPro" id="IPR026444">
    <property type="entry name" value="Secre_tail"/>
</dbReference>
<feature type="domain" description="Rhamnogalacturonase A/B/Epimerase-like pectate lyase" evidence="1">
    <location>
        <begin position="49"/>
        <end position="119"/>
    </location>
</feature>
<reference evidence="3" key="1">
    <citation type="submission" date="2023-06" db="EMBL/GenBank/DDBJ databases">
        <title>Genomic of Agaribacillus aureum.</title>
        <authorList>
            <person name="Wang G."/>
        </authorList>
    </citation>
    <scope>NUCLEOTIDE SEQUENCE</scope>
    <source>
        <strain evidence="3">BMA12</strain>
    </source>
</reference>
<dbReference type="Pfam" id="PF12708">
    <property type="entry name" value="Pect-lyase_RHGA_epim"/>
    <property type="match status" value="1"/>
</dbReference>
<dbReference type="NCBIfam" id="TIGR04183">
    <property type="entry name" value="Por_Secre_tail"/>
    <property type="match status" value="1"/>
</dbReference>
<gene>
    <name evidence="3" type="ORF">QQ020_17405</name>
</gene>
<sequence length="593" mass="65227">MGKIVIYIVIFFLLTCELYAQNQILPPNRRVPWEKAGLQQDLPVPGEVLNILDFGGDNTGKTASDEALRQAIASLNGYGIIQFPAGNYLFEETIRLGDSTILRGEGALETSLQFDLGGQGHLITAEGAVSGRYELSADAAFGATEITLNNIDGLKAGDYIRIYQEDNAVVASDWALNSTGQINQITGLSGTDGLTLADPLRMDYHIEKLPAIEKIQPVAGVGIHCLKIERNDATPDQTSNIVFRYAINCQVQGVESDRCNFSHIALSYSSHIKISASYFHHGFTYGCGGRAYGVVAQFSSGNCLVENNIFEHLRHAMLLQAGANGNVFAYNYSTDPFWEEPLAPTNTAGDLVLHGNYPYANLFEGNIAQNIVIDNSHELNGPINTFFRNRAELFGFIMFPNPASDRQNIIGNEVTSIENPTGVFLTMGNDHLIHGNQVQGEIVPESTTLSDTSYYLSEKPDFLGNYPWPLIGLPRQLNFYSIPAKDRFLKGENLTLCGDEEPVITGLGDGTPPLLKDHLFPNPNRGTFTLNLDKIPISPTFIQVIDPMGQVIFKTLTNEKANHIHLKNQPKGLYIVKIQGRNQAPITLKFVLY</sequence>
<feature type="domain" description="Secretion system C-terminal sorting" evidence="2">
    <location>
        <begin position="519"/>
        <end position="585"/>
    </location>
</feature>
<proteinExistence type="predicted"/>
<evidence type="ECO:0000259" key="2">
    <source>
        <dbReference type="Pfam" id="PF18962"/>
    </source>
</evidence>
<evidence type="ECO:0000313" key="3">
    <source>
        <dbReference type="EMBL" id="MDN5213855.1"/>
    </source>
</evidence>
<protein>
    <submittedName>
        <fullName evidence="3">T9SS type A sorting domain-containing protein</fullName>
    </submittedName>
</protein>
<dbReference type="EMBL" id="JAUJEB010000004">
    <property type="protein sequence ID" value="MDN5213855.1"/>
    <property type="molecule type" value="Genomic_DNA"/>
</dbReference>